<dbReference type="InterPro" id="IPR050141">
    <property type="entry name" value="GCL_type2/YbdK_subfam"/>
</dbReference>
<evidence type="ECO:0000256" key="5">
    <source>
        <dbReference type="HAMAP-Rule" id="MF_01609"/>
    </source>
</evidence>
<dbReference type="InterPro" id="IPR011793">
    <property type="entry name" value="YbdK"/>
</dbReference>
<comment type="catalytic activity">
    <reaction evidence="4 5">
        <text>L-cysteine + L-glutamate + ATP = gamma-L-glutamyl-L-cysteine + ADP + phosphate + H(+)</text>
        <dbReference type="Rhea" id="RHEA:13285"/>
        <dbReference type="ChEBI" id="CHEBI:15378"/>
        <dbReference type="ChEBI" id="CHEBI:29985"/>
        <dbReference type="ChEBI" id="CHEBI:30616"/>
        <dbReference type="ChEBI" id="CHEBI:35235"/>
        <dbReference type="ChEBI" id="CHEBI:43474"/>
        <dbReference type="ChEBI" id="CHEBI:58173"/>
        <dbReference type="ChEBI" id="CHEBI:456216"/>
        <dbReference type="EC" id="6.3.2.2"/>
    </reaction>
</comment>
<dbReference type="Pfam" id="PF04107">
    <property type="entry name" value="GCS2"/>
    <property type="match status" value="1"/>
</dbReference>
<dbReference type="SUPFAM" id="SSF55931">
    <property type="entry name" value="Glutamine synthetase/guanido kinase"/>
    <property type="match status" value="1"/>
</dbReference>
<name>A0ABY5DP63_9ACTN</name>
<dbReference type="Proteomes" id="UP001056035">
    <property type="component" value="Chromosome"/>
</dbReference>
<dbReference type="EMBL" id="CP098502">
    <property type="protein sequence ID" value="UTI63409.1"/>
    <property type="molecule type" value="Genomic_DNA"/>
</dbReference>
<dbReference type="NCBIfam" id="TIGR02050">
    <property type="entry name" value="gshA_cyan_rel"/>
    <property type="match status" value="1"/>
</dbReference>
<dbReference type="HAMAP" id="MF_01609">
    <property type="entry name" value="Glu_cys_ligase_2"/>
    <property type="match status" value="1"/>
</dbReference>
<proteinExistence type="inferred from homology"/>
<dbReference type="EC" id="6.3.2.2" evidence="5"/>
<accession>A0ABY5DP63</accession>
<evidence type="ECO:0000313" key="6">
    <source>
        <dbReference type="EMBL" id="UTI63409.1"/>
    </source>
</evidence>
<evidence type="ECO:0000256" key="2">
    <source>
        <dbReference type="ARBA" id="ARBA00022741"/>
    </source>
</evidence>
<evidence type="ECO:0000256" key="3">
    <source>
        <dbReference type="ARBA" id="ARBA00022840"/>
    </source>
</evidence>
<dbReference type="GO" id="GO:0016874">
    <property type="term" value="F:ligase activity"/>
    <property type="evidence" value="ECO:0007669"/>
    <property type="project" value="UniProtKB-KW"/>
</dbReference>
<keyword evidence="3 5" id="KW-0067">ATP-binding</keyword>
<evidence type="ECO:0000256" key="4">
    <source>
        <dbReference type="ARBA" id="ARBA00048819"/>
    </source>
</evidence>
<dbReference type="RefSeq" id="WP_254570134.1">
    <property type="nucleotide sequence ID" value="NZ_CP098502.1"/>
</dbReference>
<keyword evidence="7" id="KW-1185">Reference proteome</keyword>
<gene>
    <name evidence="6" type="ORF">NBH00_18920</name>
</gene>
<evidence type="ECO:0000256" key="1">
    <source>
        <dbReference type="ARBA" id="ARBA00022598"/>
    </source>
</evidence>
<sequence>MDHAFSAGRDAYTIGIEEELMIVDAASFDLSNAIESLLEAATDGEIKPELMESVLEIATHPARNTVEAGVQLRRLRAQVRDTAASKGLLIGSAGTHPFAMWEDQRIVARPRYQDLIDALRFVARQELIFGLHVHVAVDDPDKAIHVANGMRVHVPILQALSANSPFWRGAGTGLMSSRTPIFRAFPRVGIPPRYADWQHYCSEIDFMIRSGVMEDYTYLWYDVRPHPRFGTVEIRACDAQTRVEHTLGLAALIQAMVKELAEHYDSGQPLADVQWQMLDENKWLAARHGMDAELVDLPLAEKVSARALARRLRDRLRGHAEDLGSGDDLNAITDLIERGNGAKRQVVVYEANRDLREVMAEIVAATAP</sequence>
<keyword evidence="1 5" id="KW-0436">Ligase</keyword>
<organism evidence="6 7">
    <name type="scientific">Paraconexibacter antarcticus</name>
    <dbReference type="NCBI Taxonomy" id="2949664"/>
    <lineage>
        <taxon>Bacteria</taxon>
        <taxon>Bacillati</taxon>
        <taxon>Actinomycetota</taxon>
        <taxon>Thermoleophilia</taxon>
        <taxon>Solirubrobacterales</taxon>
        <taxon>Paraconexibacteraceae</taxon>
        <taxon>Paraconexibacter</taxon>
    </lineage>
</organism>
<dbReference type="PANTHER" id="PTHR36510">
    <property type="entry name" value="GLUTAMATE--CYSTEINE LIGASE 2-RELATED"/>
    <property type="match status" value="1"/>
</dbReference>
<dbReference type="InterPro" id="IPR006336">
    <property type="entry name" value="GCS2"/>
</dbReference>
<protein>
    <recommendedName>
        <fullName evidence="5">Putative glutamate--cysteine ligase 2</fullName>
        <ecNumber evidence="5">6.3.2.2</ecNumber>
    </recommendedName>
    <alternativeName>
        <fullName evidence="5">Gamma-glutamylcysteine synthetase 2</fullName>
        <shortName evidence="5">GCS 2</shortName>
        <shortName evidence="5">Gamma-GCS 2</shortName>
    </alternativeName>
</protein>
<dbReference type="Gene3D" id="3.30.590.20">
    <property type="match status" value="1"/>
</dbReference>
<dbReference type="NCBIfam" id="NF010039">
    <property type="entry name" value="PRK13515.1"/>
    <property type="match status" value="1"/>
</dbReference>
<keyword evidence="2 5" id="KW-0547">Nucleotide-binding</keyword>
<reference evidence="6 7" key="1">
    <citation type="submission" date="2022-06" db="EMBL/GenBank/DDBJ databases">
        <title>Paraconexibacter antarcticus.</title>
        <authorList>
            <person name="Kim C.S."/>
        </authorList>
    </citation>
    <scope>NUCLEOTIDE SEQUENCE [LARGE SCALE GENOMIC DNA]</scope>
    <source>
        <strain evidence="6 7">02-257</strain>
    </source>
</reference>
<dbReference type="InterPro" id="IPR014746">
    <property type="entry name" value="Gln_synth/guanido_kin_cat_dom"/>
</dbReference>
<dbReference type="PANTHER" id="PTHR36510:SF1">
    <property type="entry name" value="GLUTAMATE--CYSTEINE LIGASE 2-RELATED"/>
    <property type="match status" value="1"/>
</dbReference>
<comment type="similarity">
    <text evidence="5">Belongs to the glutamate--cysteine ligase type 2 family. YbdK subfamily.</text>
</comment>
<comment type="function">
    <text evidence="5">ATP-dependent carboxylate-amine ligase which exhibits weak glutamate--cysteine ligase activity.</text>
</comment>
<evidence type="ECO:0000313" key="7">
    <source>
        <dbReference type="Proteomes" id="UP001056035"/>
    </source>
</evidence>